<dbReference type="AlphaFoldDB" id="A0A437LSS7"/>
<dbReference type="SUPFAM" id="SSF69572">
    <property type="entry name" value="Activating enzymes of the ubiquitin-like proteins"/>
    <property type="match status" value="1"/>
</dbReference>
<dbReference type="GO" id="GO:0008146">
    <property type="term" value="F:sulfotransferase activity"/>
    <property type="evidence" value="ECO:0007669"/>
    <property type="project" value="TreeGrafter"/>
</dbReference>
<dbReference type="Gene3D" id="3.40.50.720">
    <property type="entry name" value="NAD(P)-binding Rossmann-like Domain"/>
    <property type="match status" value="1"/>
</dbReference>
<evidence type="ECO:0000256" key="1">
    <source>
        <dbReference type="ARBA" id="ARBA00009919"/>
    </source>
</evidence>
<dbReference type="InterPro" id="IPR045886">
    <property type="entry name" value="ThiF/MoeB/HesA"/>
</dbReference>
<dbReference type="PANTHER" id="PTHR10953">
    <property type="entry name" value="UBIQUITIN-ACTIVATING ENZYME E1"/>
    <property type="match status" value="1"/>
</dbReference>
<dbReference type="OrthoDB" id="9804286at2"/>
<dbReference type="InterPro" id="IPR035985">
    <property type="entry name" value="Ubiquitin-activating_enz"/>
</dbReference>
<dbReference type="InterPro" id="IPR000594">
    <property type="entry name" value="ThiF_NAD_FAD-bd"/>
</dbReference>
<dbReference type="Pfam" id="PF00899">
    <property type="entry name" value="ThiF"/>
    <property type="match status" value="1"/>
</dbReference>
<dbReference type="PANTHER" id="PTHR10953:SF102">
    <property type="entry name" value="ADENYLYLTRANSFERASE AND SULFURTRANSFERASE MOCS3"/>
    <property type="match status" value="1"/>
</dbReference>
<dbReference type="CDD" id="cd00757">
    <property type="entry name" value="ThiF_MoeB_HesA_family"/>
    <property type="match status" value="1"/>
</dbReference>
<dbReference type="GO" id="GO:0004792">
    <property type="term" value="F:thiosulfate-cyanide sulfurtransferase activity"/>
    <property type="evidence" value="ECO:0007669"/>
    <property type="project" value="TreeGrafter"/>
</dbReference>
<keyword evidence="4" id="KW-1185">Reference proteome</keyword>
<protein>
    <submittedName>
        <fullName evidence="3">HesA/MoeB/ThiF family protein</fullName>
    </submittedName>
</protein>
<comment type="similarity">
    <text evidence="1">Belongs to the HesA/MoeB/ThiF family.</text>
</comment>
<comment type="caution">
    <text evidence="3">The sequence shown here is derived from an EMBL/GenBank/DDBJ whole genome shotgun (WGS) entry which is preliminary data.</text>
</comment>
<dbReference type="FunFam" id="3.40.50.720:FF:000080">
    <property type="entry name" value="Thiazole biosynthesis adenylyltransferase ThiF"/>
    <property type="match status" value="1"/>
</dbReference>
<evidence type="ECO:0000313" key="3">
    <source>
        <dbReference type="EMBL" id="RVT88444.1"/>
    </source>
</evidence>
<accession>A0A437LSS7</accession>
<dbReference type="RefSeq" id="WP_127681624.1">
    <property type="nucleotide sequence ID" value="NZ_SACM01000001.1"/>
</dbReference>
<evidence type="ECO:0000259" key="2">
    <source>
        <dbReference type="Pfam" id="PF00899"/>
    </source>
</evidence>
<feature type="domain" description="THIF-type NAD/FAD binding fold" evidence="2">
    <location>
        <begin position="9"/>
        <end position="242"/>
    </location>
</feature>
<organism evidence="3 4">
    <name type="scientific">Inhella crocodyli</name>
    <dbReference type="NCBI Taxonomy" id="2499851"/>
    <lineage>
        <taxon>Bacteria</taxon>
        <taxon>Pseudomonadati</taxon>
        <taxon>Pseudomonadota</taxon>
        <taxon>Betaproteobacteria</taxon>
        <taxon>Burkholderiales</taxon>
        <taxon>Sphaerotilaceae</taxon>
        <taxon>Inhella</taxon>
    </lineage>
</organism>
<reference evidence="3 4" key="1">
    <citation type="submission" date="2019-01" db="EMBL/GenBank/DDBJ databases">
        <authorList>
            <person name="Chen W.-M."/>
        </authorList>
    </citation>
    <scope>NUCLEOTIDE SEQUENCE [LARGE SCALE GENOMIC DNA]</scope>
    <source>
        <strain evidence="3 4">CCP-18</strain>
    </source>
</reference>
<dbReference type="GO" id="GO:0016779">
    <property type="term" value="F:nucleotidyltransferase activity"/>
    <property type="evidence" value="ECO:0007669"/>
    <property type="project" value="TreeGrafter"/>
</dbReference>
<dbReference type="Proteomes" id="UP000288587">
    <property type="component" value="Unassembled WGS sequence"/>
</dbReference>
<gene>
    <name evidence="3" type="ORF">EOD73_05555</name>
</gene>
<sequence>MNDEQLQRYARHVMLDGIGIEGQTRWMASHALVVGAGGLGASALLQLAAAGVGRITAIDPDTVDLTNLQRQVVHTTARVGQAKVESARVALQALNPNVDVVALQARADASTLPPLVAGADVVLDCSDNFATRQAVNAACVAAGKPLVWAAGVTWHAQGSVWWPGHSGPCYACLFPPDAPVQDVACSTLGVFAPLVGLVGTWQAGEALKGLAGLPTATGRLWLWDARQAQADTLQVQPRAACPVCRPQPTPAPNEQ</sequence>
<evidence type="ECO:0000313" key="4">
    <source>
        <dbReference type="Proteomes" id="UP000288587"/>
    </source>
</evidence>
<proteinExistence type="inferred from homology"/>
<dbReference type="EMBL" id="SACM01000001">
    <property type="protein sequence ID" value="RVT88444.1"/>
    <property type="molecule type" value="Genomic_DNA"/>
</dbReference>
<dbReference type="GO" id="GO:0008641">
    <property type="term" value="F:ubiquitin-like modifier activating enzyme activity"/>
    <property type="evidence" value="ECO:0007669"/>
    <property type="project" value="InterPro"/>
</dbReference>
<dbReference type="GO" id="GO:0005829">
    <property type="term" value="C:cytosol"/>
    <property type="evidence" value="ECO:0007669"/>
    <property type="project" value="TreeGrafter"/>
</dbReference>
<name>A0A437LSS7_9BURK</name>